<dbReference type="PANTHER" id="PTHR43758:SF2">
    <property type="entry name" value="OXIDIZED PURINE NUCLEOSIDE TRIPHOSPHATE HYDROLASE"/>
    <property type="match status" value="1"/>
</dbReference>
<proteinExistence type="inferred from homology"/>
<evidence type="ECO:0000259" key="6">
    <source>
        <dbReference type="PROSITE" id="PS51462"/>
    </source>
</evidence>
<dbReference type="OrthoDB" id="9800186at2"/>
<dbReference type="PRINTS" id="PR00502">
    <property type="entry name" value="NUDIXFAMILY"/>
</dbReference>
<dbReference type="RefSeq" id="WP_027445831.1">
    <property type="nucleotide sequence ID" value="NZ_AULJ01000018.1"/>
</dbReference>
<keyword evidence="3" id="KW-0479">Metal-binding</keyword>
<name>A0A0A5FWB5_9BACI</name>
<accession>A0A0A5FWB5</accession>
<dbReference type="Pfam" id="PF00293">
    <property type="entry name" value="NUDIX"/>
    <property type="match status" value="1"/>
</dbReference>
<dbReference type="PANTHER" id="PTHR43758">
    <property type="entry name" value="7,8-DIHYDRO-8-OXOGUANINE TRIPHOSPHATASE"/>
    <property type="match status" value="1"/>
</dbReference>
<sequence>MQRVTNCILEDKEKGQVLMLKKPRRGWYVAPGGKMESGEHIKQSASREFYEETGLTVDDPELRGVFTFVMKEGENVVQEWMMFTFYAEQHSGHLLEESPEGELEWVSLNEVLKKPMAEGDRKYFEHILNSNEQVYGTFTYTTDFQLIDVVLDPASPS</sequence>
<dbReference type="InterPro" id="IPR020476">
    <property type="entry name" value="Nudix_hydrolase"/>
</dbReference>
<feature type="domain" description="Nudix hydrolase" evidence="6">
    <location>
        <begin position="1"/>
        <end position="129"/>
    </location>
</feature>
<evidence type="ECO:0000256" key="4">
    <source>
        <dbReference type="ARBA" id="ARBA00022801"/>
    </source>
</evidence>
<dbReference type="InterPro" id="IPR000086">
    <property type="entry name" value="NUDIX_hydrolase_dom"/>
</dbReference>
<dbReference type="CDD" id="cd18875">
    <property type="entry name" value="NUDIX_Hydrolase"/>
    <property type="match status" value="1"/>
</dbReference>
<dbReference type="InterPro" id="IPR015797">
    <property type="entry name" value="NUDIX_hydrolase-like_dom_sf"/>
</dbReference>
<evidence type="ECO:0000313" key="7">
    <source>
        <dbReference type="EMBL" id="KGX84209.1"/>
    </source>
</evidence>
<comment type="cofactor">
    <cofactor evidence="1">
        <name>Mg(2+)</name>
        <dbReference type="ChEBI" id="CHEBI:18420"/>
    </cofactor>
</comment>
<dbReference type="GO" id="GO:0046872">
    <property type="term" value="F:metal ion binding"/>
    <property type="evidence" value="ECO:0007669"/>
    <property type="project" value="UniProtKB-KW"/>
</dbReference>
<evidence type="ECO:0000313" key="8">
    <source>
        <dbReference type="Proteomes" id="UP000030403"/>
    </source>
</evidence>
<comment type="similarity">
    <text evidence="2">Belongs to the Nudix hydrolase family.</text>
</comment>
<evidence type="ECO:0000256" key="3">
    <source>
        <dbReference type="ARBA" id="ARBA00022723"/>
    </source>
</evidence>
<comment type="caution">
    <text evidence="7">The sequence shown here is derived from an EMBL/GenBank/DDBJ whole genome shotgun (WGS) entry which is preliminary data.</text>
</comment>
<dbReference type="GO" id="GO:0016818">
    <property type="term" value="F:hydrolase activity, acting on acid anhydrides, in phosphorus-containing anhydrides"/>
    <property type="evidence" value="ECO:0007669"/>
    <property type="project" value="TreeGrafter"/>
</dbReference>
<keyword evidence="5" id="KW-0460">Magnesium</keyword>
<dbReference type="Proteomes" id="UP000030403">
    <property type="component" value="Unassembled WGS sequence"/>
</dbReference>
<gene>
    <name evidence="7" type="ORF">N783_18180</name>
</gene>
<dbReference type="GO" id="GO:0005737">
    <property type="term" value="C:cytoplasm"/>
    <property type="evidence" value="ECO:0007669"/>
    <property type="project" value="TreeGrafter"/>
</dbReference>
<organism evidence="7 8">
    <name type="scientific">Pontibacillus marinus BH030004 = DSM 16465</name>
    <dbReference type="NCBI Taxonomy" id="1385511"/>
    <lineage>
        <taxon>Bacteria</taxon>
        <taxon>Bacillati</taxon>
        <taxon>Bacillota</taxon>
        <taxon>Bacilli</taxon>
        <taxon>Bacillales</taxon>
        <taxon>Bacillaceae</taxon>
        <taxon>Pontibacillus</taxon>
    </lineage>
</organism>
<evidence type="ECO:0000256" key="5">
    <source>
        <dbReference type="ARBA" id="ARBA00022842"/>
    </source>
</evidence>
<dbReference type="eggNOG" id="COG1051">
    <property type="taxonomic scope" value="Bacteria"/>
</dbReference>
<dbReference type="Gene3D" id="3.90.79.10">
    <property type="entry name" value="Nucleoside Triphosphate Pyrophosphohydrolase"/>
    <property type="match status" value="1"/>
</dbReference>
<dbReference type="EMBL" id="AVPF01000063">
    <property type="protein sequence ID" value="KGX84209.1"/>
    <property type="molecule type" value="Genomic_DNA"/>
</dbReference>
<evidence type="ECO:0000256" key="1">
    <source>
        <dbReference type="ARBA" id="ARBA00001946"/>
    </source>
</evidence>
<dbReference type="PROSITE" id="PS51462">
    <property type="entry name" value="NUDIX"/>
    <property type="match status" value="1"/>
</dbReference>
<reference evidence="7 8" key="1">
    <citation type="submission" date="2013-08" db="EMBL/GenBank/DDBJ databases">
        <authorList>
            <person name="Huang J."/>
            <person name="Wang G."/>
        </authorList>
    </citation>
    <scope>NUCLEOTIDE SEQUENCE [LARGE SCALE GENOMIC DNA]</scope>
    <source>
        <strain evidence="7 8">BH030004</strain>
    </source>
</reference>
<keyword evidence="4 7" id="KW-0378">Hydrolase</keyword>
<dbReference type="STRING" id="1385511.GCA_000425225_01802"/>
<protein>
    <submittedName>
        <fullName evidence="7">NUDIX hydrolase</fullName>
    </submittedName>
</protein>
<dbReference type="AlphaFoldDB" id="A0A0A5FWB5"/>
<keyword evidence="8" id="KW-1185">Reference proteome</keyword>
<evidence type="ECO:0000256" key="2">
    <source>
        <dbReference type="ARBA" id="ARBA00005582"/>
    </source>
</evidence>
<dbReference type="SUPFAM" id="SSF55811">
    <property type="entry name" value="Nudix"/>
    <property type="match status" value="1"/>
</dbReference>